<protein>
    <submittedName>
        <fullName evidence="1">Uncharacterized protein</fullName>
    </submittedName>
</protein>
<keyword evidence="2" id="KW-1185">Reference proteome</keyword>
<gene>
    <name evidence="1" type="ORF">KIN20_023612</name>
</gene>
<reference evidence="1" key="1">
    <citation type="submission" date="2021-06" db="EMBL/GenBank/DDBJ databases">
        <title>Parelaphostrongylus tenuis whole genome reference sequence.</title>
        <authorList>
            <person name="Garwood T.J."/>
            <person name="Larsen P.A."/>
            <person name="Fountain-Jones N.M."/>
            <person name="Garbe J.R."/>
            <person name="Macchietto M.G."/>
            <person name="Kania S.A."/>
            <person name="Gerhold R.W."/>
            <person name="Richards J.E."/>
            <person name="Wolf T.M."/>
        </authorList>
    </citation>
    <scope>NUCLEOTIDE SEQUENCE</scope>
    <source>
        <strain evidence="1">MNPRO001-30</strain>
        <tissue evidence="1">Meninges</tissue>
    </source>
</reference>
<accession>A0AAD5MVV7</accession>
<evidence type="ECO:0000313" key="2">
    <source>
        <dbReference type="Proteomes" id="UP001196413"/>
    </source>
</evidence>
<organism evidence="1 2">
    <name type="scientific">Parelaphostrongylus tenuis</name>
    <name type="common">Meningeal worm</name>
    <dbReference type="NCBI Taxonomy" id="148309"/>
    <lineage>
        <taxon>Eukaryota</taxon>
        <taxon>Metazoa</taxon>
        <taxon>Ecdysozoa</taxon>
        <taxon>Nematoda</taxon>
        <taxon>Chromadorea</taxon>
        <taxon>Rhabditida</taxon>
        <taxon>Rhabditina</taxon>
        <taxon>Rhabditomorpha</taxon>
        <taxon>Strongyloidea</taxon>
        <taxon>Metastrongylidae</taxon>
        <taxon>Parelaphostrongylus</taxon>
    </lineage>
</organism>
<dbReference type="EMBL" id="JAHQIW010004790">
    <property type="protein sequence ID" value="KAJ1363698.1"/>
    <property type="molecule type" value="Genomic_DNA"/>
</dbReference>
<dbReference type="AlphaFoldDB" id="A0AAD5MVV7"/>
<sequence length="104" mass="11930">MNDKCAREKQIEFMLVLPLPMKTSHPSNLVSNGMYIGEKGRPPHVRIQEHSVDKCNFKPNIPLGTHKIQTHEEDDFDVKVNILTQEHKTSARKVLEAFSIHSKN</sequence>
<dbReference type="Proteomes" id="UP001196413">
    <property type="component" value="Unassembled WGS sequence"/>
</dbReference>
<proteinExistence type="predicted"/>
<evidence type="ECO:0000313" key="1">
    <source>
        <dbReference type="EMBL" id="KAJ1363698.1"/>
    </source>
</evidence>
<name>A0AAD5MVV7_PARTN</name>
<comment type="caution">
    <text evidence="1">The sequence shown here is derived from an EMBL/GenBank/DDBJ whole genome shotgun (WGS) entry which is preliminary data.</text>
</comment>